<dbReference type="Pfam" id="PF01266">
    <property type="entry name" value="DAO"/>
    <property type="match status" value="1"/>
</dbReference>
<evidence type="ECO:0000259" key="10">
    <source>
        <dbReference type="Pfam" id="PF01266"/>
    </source>
</evidence>
<proteinExistence type="predicted"/>
<sequence length="698" mass="77781">MGCLLLTFLLFTSLLLLGCATLRHFISMRANTQKAQRFFRPQSVEPVSDLPVDLDPEISFQNDGKIFSKKRNEFYLADPNVINSQQNSFFSHRLFEEKKKAKDVFSFGEIGFGLGLNFIIILKNLSKVLGATKRLHYFAMESFPLSKDNLKVVQQRFPDLAKEYQELIDKYPPIHTGFHRIWLKSGTVALTLIFEPTLRGISQIEGTFDAWFLSQFSNESVPDHWSPDIFSEITRLSRKDTLICSSNTEPNVDGELKRIGYEVIESSGDPSPAKVKIGRSCMDAEITSIPPWFALPPPIGPKARIGILGGGVAGASIARALHRRGHQAELIDAHLFNESSSVLPVALISPTLTEKANELSNFYDRSYRSVLASIEELGAEWLSRGVLKIKPKQMVARQIDSLIRRKNLWDDAAIEVTAAEIKSKTNINCSGHGLWFAEAGTLSPVEYLSKLMNGQQLIKNQKVAQIEFLNDEWILYSEGKREISRLDVLIITAALGSNTFACTRHIPLIGLGGQLSLANPTSQSLALRATILGQSYITPACGNMHAVGSTHIRGNQIYDSIAFNPTKEGHWQNYKNLEPEIQTLLGKDDICNWKGYTGVRAATPDRLPCVGPIVDPGVFREDFARLRHGPQGRFPVAPKYQPNLFVSTGLGSRGFLTAELSSEILVSQMLGEPWPVERAVALSLSPSRFLYRELRSHK</sequence>
<evidence type="ECO:0000313" key="12">
    <source>
        <dbReference type="EMBL" id="ADI17257.1"/>
    </source>
</evidence>
<keyword evidence="7" id="KW-0274">FAD</keyword>
<dbReference type="Gene3D" id="3.50.50.60">
    <property type="entry name" value="FAD/NAD(P)-binding domain"/>
    <property type="match status" value="1"/>
</dbReference>
<dbReference type="InterPro" id="IPR036188">
    <property type="entry name" value="FAD/NAD-bd_sf"/>
</dbReference>
<reference evidence="12" key="1">
    <citation type="journal article" date="2011" name="Environ. Microbiol.">
        <title>Time-series analyses of Monterey Bay coastal microbial picoplankton using a 'genome proxy' microarray.</title>
        <authorList>
            <person name="Rich V.I."/>
            <person name="Pham V.D."/>
            <person name="Eppley J."/>
            <person name="Shi Y."/>
            <person name="DeLong E.F."/>
        </authorList>
    </citation>
    <scope>NUCLEOTIDE SEQUENCE</scope>
</reference>
<keyword evidence="5" id="KW-0949">S-adenosyl-L-methionine</keyword>
<dbReference type="InterPro" id="IPR008471">
    <property type="entry name" value="MnmC-like_methylTransf"/>
</dbReference>
<evidence type="ECO:0000256" key="7">
    <source>
        <dbReference type="ARBA" id="ARBA00022827"/>
    </source>
</evidence>
<dbReference type="SUPFAM" id="SSF51905">
    <property type="entry name" value="FAD/NAD(P)-binding domain"/>
    <property type="match status" value="1"/>
</dbReference>
<dbReference type="PANTHER" id="PTHR13847">
    <property type="entry name" value="SARCOSINE DEHYDROGENASE-RELATED"/>
    <property type="match status" value="1"/>
</dbReference>
<keyword evidence="4" id="KW-0808">Transferase</keyword>
<dbReference type="InterPro" id="IPR006076">
    <property type="entry name" value="FAD-dep_OxRdtase"/>
</dbReference>
<dbReference type="EMBL" id="GU474858">
    <property type="protein sequence ID" value="ADI17257.1"/>
    <property type="molecule type" value="Genomic_DNA"/>
</dbReference>
<protein>
    <submittedName>
        <fullName evidence="12">Uncharacterized conserved protein</fullName>
    </submittedName>
</protein>
<organism evidence="12">
    <name type="scientific">uncultured alpha proteobacterium HF0070_14E07</name>
    <dbReference type="NCBI Taxonomy" id="710804"/>
    <lineage>
        <taxon>Bacteria</taxon>
        <taxon>Pseudomonadati</taxon>
        <taxon>Pseudomonadota</taxon>
        <taxon>Alphaproteobacteria</taxon>
        <taxon>environmental samples</taxon>
    </lineage>
</organism>
<keyword evidence="1" id="KW-0963">Cytoplasm</keyword>
<dbReference type="GO" id="GO:0032259">
    <property type="term" value="P:methylation"/>
    <property type="evidence" value="ECO:0007669"/>
    <property type="project" value="UniProtKB-KW"/>
</dbReference>
<name>E0XS66_9PROT</name>
<evidence type="ECO:0000256" key="1">
    <source>
        <dbReference type="ARBA" id="ARBA00022490"/>
    </source>
</evidence>
<evidence type="ECO:0000256" key="8">
    <source>
        <dbReference type="ARBA" id="ARBA00023002"/>
    </source>
</evidence>
<keyword evidence="3" id="KW-0285">Flavoprotein</keyword>
<evidence type="ECO:0000256" key="5">
    <source>
        <dbReference type="ARBA" id="ARBA00022691"/>
    </source>
</evidence>
<keyword evidence="9" id="KW-0511">Multifunctional enzyme</keyword>
<dbReference type="Pfam" id="PF05430">
    <property type="entry name" value="Methyltransf_30"/>
    <property type="match status" value="1"/>
</dbReference>
<keyword evidence="8" id="KW-0560">Oxidoreductase</keyword>
<feature type="domain" description="MnmC-like methyltransferase" evidence="11">
    <location>
        <begin position="160"/>
        <end position="266"/>
    </location>
</feature>
<dbReference type="InterPro" id="IPR017610">
    <property type="entry name" value="tRNA_S-uridine_synth_MnmC_C"/>
</dbReference>
<dbReference type="AlphaFoldDB" id="E0XS66"/>
<dbReference type="GO" id="GO:0005737">
    <property type="term" value="C:cytoplasm"/>
    <property type="evidence" value="ECO:0007669"/>
    <property type="project" value="TreeGrafter"/>
</dbReference>
<dbReference type="Gene3D" id="3.40.50.150">
    <property type="entry name" value="Vaccinia Virus protein VP39"/>
    <property type="match status" value="1"/>
</dbReference>
<dbReference type="GO" id="GO:0008033">
    <property type="term" value="P:tRNA processing"/>
    <property type="evidence" value="ECO:0007669"/>
    <property type="project" value="UniProtKB-KW"/>
</dbReference>
<evidence type="ECO:0000256" key="4">
    <source>
        <dbReference type="ARBA" id="ARBA00022679"/>
    </source>
</evidence>
<evidence type="ECO:0000256" key="2">
    <source>
        <dbReference type="ARBA" id="ARBA00022603"/>
    </source>
</evidence>
<evidence type="ECO:0000256" key="3">
    <source>
        <dbReference type="ARBA" id="ARBA00022630"/>
    </source>
</evidence>
<dbReference type="Gene3D" id="3.30.9.10">
    <property type="entry name" value="D-Amino Acid Oxidase, subunit A, domain 2"/>
    <property type="match status" value="1"/>
</dbReference>
<dbReference type="NCBIfam" id="TIGR03197">
    <property type="entry name" value="MnmC_Cterm"/>
    <property type="match status" value="1"/>
</dbReference>
<accession>E0XS66</accession>
<dbReference type="InterPro" id="IPR029063">
    <property type="entry name" value="SAM-dependent_MTases_sf"/>
</dbReference>
<feature type="domain" description="FAD dependent oxidoreductase" evidence="10">
    <location>
        <begin position="305"/>
        <end position="666"/>
    </location>
</feature>
<evidence type="ECO:0000256" key="9">
    <source>
        <dbReference type="ARBA" id="ARBA00023268"/>
    </source>
</evidence>
<keyword evidence="6" id="KW-0819">tRNA processing</keyword>
<keyword evidence="2" id="KW-0489">Methyltransferase</keyword>
<dbReference type="GO" id="GO:0008168">
    <property type="term" value="F:methyltransferase activity"/>
    <property type="evidence" value="ECO:0007669"/>
    <property type="project" value="UniProtKB-KW"/>
</dbReference>
<dbReference type="GO" id="GO:0016645">
    <property type="term" value="F:oxidoreductase activity, acting on the CH-NH group of donors"/>
    <property type="evidence" value="ECO:0007669"/>
    <property type="project" value="InterPro"/>
</dbReference>
<dbReference type="PANTHER" id="PTHR13847:SF283">
    <property type="entry name" value="TRNA 5-METHYLAMINOMETHYL-2-THIOURIDINE BIOSYNTHESIS BIFUNCTIONAL PROTEIN MNMC"/>
    <property type="match status" value="1"/>
</dbReference>
<evidence type="ECO:0000259" key="11">
    <source>
        <dbReference type="Pfam" id="PF05430"/>
    </source>
</evidence>
<evidence type="ECO:0000256" key="6">
    <source>
        <dbReference type="ARBA" id="ARBA00022694"/>
    </source>
</evidence>